<keyword evidence="1" id="KW-0808">Transferase</keyword>
<dbReference type="Proteomes" id="UP000356253">
    <property type="component" value="Unassembled WGS sequence"/>
</dbReference>
<gene>
    <name evidence="1" type="primary">nreB_1</name>
    <name evidence="1" type="ORF">FVB9532_00428</name>
</gene>
<evidence type="ECO:0000313" key="1">
    <source>
        <dbReference type="EMBL" id="VVU99176.1"/>
    </source>
</evidence>
<name>A0AC61Y3X1_9FLAO</name>
<comment type="caution">
    <text evidence="1">The sequence shown here is derived from an EMBL/GenBank/DDBJ whole genome shotgun (WGS) entry which is preliminary data.</text>
</comment>
<sequence length="269" mass="31133">MAVERASLFEGETSIMVFSLLCFLLVLSIVVALFFFFSKKKLVQKELEKKNLEILHQKELLEANLLVQEEERKRIGGELHDDISSQLNLMAMDLQLLNRPQMTTEELQNTRKHLLALITKANESSRKIAHNLFPPLLEKFGLGAAMEELIDDTNFSNVVRIDFENEYDLDLFTTEEQLHIYRIFQELINNSIKHGQASHIQIKVVVLEKFINFSYTDDGFGFNIEKQDHKKSGLGLKNIENRIFFLKGKSQLASKVGKGIRYDFWIPLK</sequence>
<protein>
    <submittedName>
        <fullName evidence="1">Oxygen sensor histidine kinase NreB</fullName>
        <ecNumber evidence="1">2.7.13.3</ecNumber>
    </submittedName>
</protein>
<organism evidence="1 2">
    <name type="scientific">Mesonia oceanica</name>
    <dbReference type="NCBI Taxonomy" id="2687242"/>
    <lineage>
        <taxon>Bacteria</taxon>
        <taxon>Pseudomonadati</taxon>
        <taxon>Bacteroidota</taxon>
        <taxon>Flavobacteriia</taxon>
        <taxon>Flavobacteriales</taxon>
        <taxon>Flavobacteriaceae</taxon>
        <taxon>Mesonia</taxon>
    </lineage>
</organism>
<proteinExistence type="predicted"/>
<keyword evidence="2" id="KW-1185">Reference proteome</keyword>
<accession>A0AC61Y3X1</accession>
<keyword evidence="1" id="KW-0418">Kinase</keyword>
<dbReference type="EMBL" id="CABVMM010000002">
    <property type="protein sequence ID" value="VVU99176.1"/>
    <property type="molecule type" value="Genomic_DNA"/>
</dbReference>
<dbReference type="EC" id="2.7.13.3" evidence="1"/>
<reference evidence="1" key="1">
    <citation type="submission" date="2019-09" db="EMBL/GenBank/DDBJ databases">
        <authorList>
            <person name="Rodrigo-Torres L."/>
            <person name="Arahal R. D."/>
            <person name="Lucena T."/>
        </authorList>
    </citation>
    <scope>NUCLEOTIDE SEQUENCE</scope>
    <source>
        <strain evidence="1">ISS653</strain>
    </source>
</reference>
<evidence type="ECO:0000313" key="2">
    <source>
        <dbReference type="Proteomes" id="UP000356253"/>
    </source>
</evidence>